<evidence type="ECO:0000313" key="8">
    <source>
        <dbReference type="EMBL" id="RHY30940.1"/>
    </source>
</evidence>
<feature type="transmembrane region" description="Helical" evidence="7">
    <location>
        <begin position="649"/>
        <end position="668"/>
    </location>
</feature>
<proteinExistence type="inferred from homology"/>
<accession>A0A3R7AAI2</accession>
<evidence type="ECO:0000256" key="4">
    <source>
        <dbReference type="ARBA" id="ARBA00022989"/>
    </source>
</evidence>
<reference evidence="8 9" key="1">
    <citation type="submission" date="2018-08" db="EMBL/GenBank/DDBJ databases">
        <title>Aphanomyces genome sequencing and annotation.</title>
        <authorList>
            <person name="Minardi D."/>
            <person name="Oidtmann B."/>
            <person name="Van Der Giezen M."/>
            <person name="Studholme D.J."/>
        </authorList>
    </citation>
    <scope>NUCLEOTIDE SEQUENCE [LARGE SCALE GENOMIC DNA]</scope>
    <source>
        <strain evidence="8 9">NJM0002</strain>
    </source>
</reference>
<evidence type="ECO:0000256" key="7">
    <source>
        <dbReference type="SAM" id="Phobius"/>
    </source>
</evidence>
<keyword evidence="3 7" id="KW-0812">Transmembrane</keyword>
<keyword evidence="4 7" id="KW-1133">Transmembrane helix</keyword>
<evidence type="ECO:0000256" key="5">
    <source>
        <dbReference type="ARBA" id="ARBA00023136"/>
    </source>
</evidence>
<feature type="transmembrane region" description="Helical" evidence="7">
    <location>
        <begin position="386"/>
        <end position="408"/>
    </location>
</feature>
<comment type="similarity">
    <text evidence="2">Belongs to the CTL (choline transporter-like) family.</text>
</comment>
<feature type="transmembrane region" description="Helical" evidence="7">
    <location>
        <begin position="415"/>
        <end position="437"/>
    </location>
</feature>
<comment type="subcellular location">
    <subcellularLocation>
        <location evidence="1">Membrane</location>
        <topology evidence="1">Multi-pass membrane protein</topology>
    </subcellularLocation>
</comment>
<dbReference type="PANTHER" id="PTHR12385">
    <property type="entry name" value="CHOLINE TRANSPORTER-LIKE (SLC FAMILY 44)"/>
    <property type="match status" value="1"/>
</dbReference>
<dbReference type="InterPro" id="IPR007603">
    <property type="entry name" value="Choline_transptr-like"/>
</dbReference>
<evidence type="ECO:0000256" key="2">
    <source>
        <dbReference type="ARBA" id="ARBA00007168"/>
    </source>
</evidence>
<dbReference type="EMBL" id="QUSY01000260">
    <property type="protein sequence ID" value="RHY30940.1"/>
    <property type="molecule type" value="Genomic_DNA"/>
</dbReference>
<organism evidence="8 9">
    <name type="scientific">Aphanomyces invadans</name>
    <dbReference type="NCBI Taxonomy" id="157072"/>
    <lineage>
        <taxon>Eukaryota</taxon>
        <taxon>Sar</taxon>
        <taxon>Stramenopiles</taxon>
        <taxon>Oomycota</taxon>
        <taxon>Saprolegniomycetes</taxon>
        <taxon>Saprolegniales</taxon>
        <taxon>Verrucalvaceae</taxon>
        <taxon>Aphanomyces</taxon>
    </lineage>
</organism>
<evidence type="ECO:0000313" key="9">
    <source>
        <dbReference type="Proteomes" id="UP000285060"/>
    </source>
</evidence>
<feature type="transmembrane region" description="Helical" evidence="7">
    <location>
        <begin position="795"/>
        <end position="814"/>
    </location>
</feature>
<evidence type="ECO:0000256" key="1">
    <source>
        <dbReference type="ARBA" id="ARBA00004141"/>
    </source>
</evidence>
<dbReference type="GO" id="GO:0016020">
    <property type="term" value="C:membrane"/>
    <property type="evidence" value="ECO:0007669"/>
    <property type="project" value="UniProtKB-SubCell"/>
</dbReference>
<keyword evidence="5 7" id="KW-0472">Membrane</keyword>
<evidence type="ECO:0000256" key="3">
    <source>
        <dbReference type="ARBA" id="ARBA00022692"/>
    </source>
</evidence>
<name>A0A3R7AAI2_9STRA</name>
<dbReference type="PANTHER" id="PTHR12385:SF14">
    <property type="entry name" value="CHOLINE TRANSPORTER-LIKE 2"/>
    <property type="match status" value="1"/>
</dbReference>
<dbReference type="VEuPathDB" id="FungiDB:H310_00321"/>
<feature type="transmembrane region" description="Helical" evidence="7">
    <location>
        <begin position="753"/>
        <end position="775"/>
    </location>
</feature>
<sequence length="868" mass="94004">MHGKQRHSQDVATQQLVHLSESQEKWQGAVKGADAAFFAELLHVTTMAYAPGDMLSEALVTRVLQAMTNVISFQPQTLVVQDPNAIDALVTIGHQSTFSAPLRQQAAIILQHVVERQGHLGYSNVAGLVGLLQSTDPLAQAVGAAALLAALDGKAKVNPSNTHEAVLYEILAYGMDFKGRICGTSGSTPGISSVPYDLTAYKYLAYPRLAQDLNAMAIDPDFSPTDPSNLKKLYGVCVATCPTSRSSTGSPQYVHALESYGVVGRDPVSATNVSYGAAAEDATVGSPFRVFVNTSNGTCPCLSFVRCVDDCTTGSDPAMCGPNATFFPCGAKGCTKYASTNMPTCMNIQTKSETYTTSSANNSPIIDSLTSGWFMVAQWIGDIQKAAGPILICGIAVALVLGFVWLVCLRYCAGLFVWLTILLVVAILVITTFFLAYKGELLNNSMIASNLAKTGLSSDAISDLTTSLSSASAAVNFAAAQVKYWKYAAYIFIAVDVLVLLVLIFMCSRIQIAVGIIREASKAIGRMPFLVLFPLVPVVSITAFVIYWIIAAAFLATAGSVSARIVEDVVGSANVGNLTNPLHQQFSFHDDNVLNYLLVYHVFGFLWTAQFLQAVGYTTMAGAVCEYYWTLNKSTMSRMPILRSFYRTIRYHVGSMAFGSLIIASIQFARLVLEYVDQKLKTAQKQNAMVKVVMCAFKCCLWCFEKCMKFLNKNAYIMVAMKGTSFCSAMKESFGLILANAARVATVSIVSMFLILLGKIFITSFSCMMLFLFLSHPPSGLPSFFTDNLDNLSSPVFPLLVCGLLSYTIASFFLDVYETAIDTILLCFCEDCNVNQGSGTYFMSDELLAYVDGAAKKHAFAHYKQTEP</sequence>
<gene>
    <name evidence="8" type="ORF">DYB32_003903</name>
</gene>
<dbReference type="GO" id="GO:0022857">
    <property type="term" value="F:transmembrane transporter activity"/>
    <property type="evidence" value="ECO:0007669"/>
    <property type="project" value="InterPro"/>
</dbReference>
<dbReference type="Pfam" id="PF04515">
    <property type="entry name" value="Choline_transpo"/>
    <property type="match status" value="1"/>
</dbReference>
<feature type="transmembrane region" description="Helical" evidence="7">
    <location>
        <begin position="529"/>
        <end position="550"/>
    </location>
</feature>
<evidence type="ECO:0000256" key="6">
    <source>
        <dbReference type="ARBA" id="ARBA00023180"/>
    </source>
</evidence>
<keyword evidence="6" id="KW-0325">Glycoprotein</keyword>
<comment type="caution">
    <text evidence="8">The sequence shown here is derived from an EMBL/GenBank/DDBJ whole genome shotgun (WGS) entry which is preliminary data.</text>
</comment>
<protein>
    <submittedName>
        <fullName evidence="8">Uncharacterized protein</fullName>
    </submittedName>
</protein>
<dbReference type="Proteomes" id="UP000285060">
    <property type="component" value="Unassembled WGS sequence"/>
</dbReference>
<feature type="transmembrane region" description="Helical" evidence="7">
    <location>
        <begin position="605"/>
        <end position="629"/>
    </location>
</feature>
<keyword evidence="9" id="KW-1185">Reference proteome</keyword>
<feature type="transmembrane region" description="Helical" evidence="7">
    <location>
        <begin position="487"/>
        <end position="508"/>
    </location>
</feature>
<dbReference type="AlphaFoldDB" id="A0A3R7AAI2"/>